<reference evidence="1 2" key="1">
    <citation type="submission" date="2018-05" db="EMBL/GenBank/DDBJ databases">
        <title>Complete genome sequences of Streptococcus sobrinus.</title>
        <authorList>
            <person name="Sales M."/>
            <person name="Jensen P.A."/>
        </authorList>
    </citation>
    <scope>NUCLEOTIDE SEQUENCE [LARGE SCALE GENOMIC DNA]</scope>
    <source>
        <strain evidence="1 2">SL1</strain>
    </source>
</reference>
<sequence length="78" mass="8959">MTADEKILALIKPEYLERVPRMFRGHATKTTVKKKIAQEYPDPYAKTEVAGDLPDETTQELSIIINGIFEVKIKKHNF</sequence>
<evidence type="ECO:0000313" key="2">
    <source>
        <dbReference type="Proteomes" id="UP000245369"/>
    </source>
</evidence>
<organism evidence="1 2">
    <name type="scientific">Streptococcus sobrinus</name>
    <dbReference type="NCBI Taxonomy" id="1310"/>
    <lineage>
        <taxon>Bacteria</taxon>
        <taxon>Bacillati</taxon>
        <taxon>Bacillota</taxon>
        <taxon>Bacilli</taxon>
        <taxon>Lactobacillales</taxon>
        <taxon>Streptococcaceae</taxon>
        <taxon>Streptococcus</taxon>
    </lineage>
</organism>
<dbReference type="Proteomes" id="UP000245369">
    <property type="component" value="Chromosome"/>
</dbReference>
<gene>
    <name evidence="1" type="ORF">DK182_03540</name>
</gene>
<accession>A0ABN5LRP0</accession>
<keyword evidence="2" id="KW-1185">Reference proteome</keyword>
<proteinExistence type="predicted"/>
<protein>
    <submittedName>
        <fullName evidence="1">Uncharacterized protein</fullName>
    </submittedName>
</protein>
<dbReference type="RefSeq" id="WP_002960159.1">
    <property type="nucleotide sequence ID" value="NZ_CP029490.1"/>
</dbReference>
<dbReference type="EMBL" id="CP029490">
    <property type="protein sequence ID" value="AWN20474.1"/>
    <property type="molecule type" value="Genomic_DNA"/>
</dbReference>
<name>A0ABN5LRP0_9STRE</name>
<evidence type="ECO:0000313" key="1">
    <source>
        <dbReference type="EMBL" id="AWN20474.1"/>
    </source>
</evidence>
<dbReference type="GeneID" id="93923589"/>